<feature type="region of interest" description="Disordered" evidence="1">
    <location>
        <begin position="45"/>
        <end position="80"/>
    </location>
</feature>
<comment type="caution">
    <text evidence="2">The sequence shown here is derived from an EMBL/GenBank/DDBJ whole genome shotgun (WGS) entry which is preliminary data.</text>
</comment>
<dbReference type="Proteomes" id="UP001355206">
    <property type="component" value="Unassembled WGS sequence"/>
</dbReference>
<name>A0ABU7THA4_9HYPH</name>
<feature type="compositionally biased region" description="Low complexity" evidence="1">
    <location>
        <begin position="63"/>
        <end position="80"/>
    </location>
</feature>
<accession>A0ABU7THA4</accession>
<evidence type="ECO:0000313" key="2">
    <source>
        <dbReference type="EMBL" id="MEE7489102.1"/>
    </source>
</evidence>
<evidence type="ECO:0000256" key="1">
    <source>
        <dbReference type="SAM" id="MobiDB-lite"/>
    </source>
</evidence>
<keyword evidence="3" id="KW-1185">Reference proteome</keyword>
<protein>
    <submittedName>
        <fullName evidence="2">Uncharacterized protein</fullName>
    </submittedName>
</protein>
<reference evidence="2 3" key="1">
    <citation type="journal article" date="2012" name="Genet. Mol. Biol.">
        <title>Analysis of 16S rRNA and mxaF genes revealing insights into Methylobacterium niche-specific plant association.</title>
        <authorList>
            <person name="Dourado M.N."/>
            <person name="Andreote F.D."/>
            <person name="Dini-Andreote F."/>
            <person name="Conti R."/>
            <person name="Araujo J.M."/>
            <person name="Araujo W.L."/>
        </authorList>
    </citation>
    <scope>NUCLEOTIDE SEQUENCE [LARGE SCALE GENOMIC DNA]</scope>
    <source>
        <strain evidence="2 3">TC3-10</strain>
    </source>
</reference>
<dbReference type="EMBL" id="MLCA01000001">
    <property type="protein sequence ID" value="MEE7489102.1"/>
    <property type="molecule type" value="Genomic_DNA"/>
</dbReference>
<proteinExistence type="predicted"/>
<dbReference type="RefSeq" id="WP_331300475.1">
    <property type="nucleotide sequence ID" value="NZ_MLCA01000001.1"/>
</dbReference>
<gene>
    <name evidence="2" type="ORF">MOTC310_00830</name>
</gene>
<evidence type="ECO:0000313" key="3">
    <source>
        <dbReference type="Proteomes" id="UP001355206"/>
    </source>
</evidence>
<organism evidence="2 3">
    <name type="scientific">Methylobacterium oryzae</name>
    <dbReference type="NCBI Taxonomy" id="334852"/>
    <lineage>
        <taxon>Bacteria</taxon>
        <taxon>Pseudomonadati</taxon>
        <taxon>Pseudomonadota</taxon>
        <taxon>Alphaproteobacteria</taxon>
        <taxon>Hyphomicrobiales</taxon>
        <taxon>Methylobacteriaceae</taxon>
        <taxon>Methylobacterium</taxon>
    </lineage>
</organism>
<sequence length="80" mass="8380">MAGLMRRLGNDGNLSVVLTLGGTMSSLQDGRCAVQGAGDLLVLARRPGSWPRPNPAKLCPWNRRGSARSAPPARRGSTAP</sequence>